<dbReference type="Proteomes" id="UP001238334">
    <property type="component" value="Chromosome"/>
</dbReference>
<sequence length="492" mass="53664">MADFDKIGDLKPTFERLSIEECLNVALRAALRDFLPASLTANRDVSHTVVFPTARLLLQCIVAVRDQSGETHSALSLSLSAIIQMLTLMDQSSGLQLANAVFSRTTITAWNVIDAVAISHASAAKNAQFMHAASPEDVQTRSAYDQAINVVAMASLTDINSLADDIFTEKLWPTGLDAKLASTQGNIFNEYYTSTSFSFWRDWYQGFLDGKPLDWELQLRVALIADTIWDEGAEAVAREIERIKAEFLAEKLPLAETIELNPDSGKFRAIPLPVVKTDLLGATLLQVEDALEDVLASPSNGLHEGSREIRVLRRAIGKYGNNPQQIEMGFVSAHKGLLRQILNDELPASEENIALQEALAEGARGIRATHPDVAENRKILSEQAIRELPESAQEQLRDALPVLVAISDPDLADDWQHDIPQLINDATLPLPSGAPALPGADEATRIFYRAAKISLLLKTKDIIHKIDGSAGYKAARILLTVAGLVTLGLAIL</sequence>
<dbReference type="KEGG" id="ppso:QPJ95_12745"/>
<organism evidence="1 2">
    <name type="scientific">Parasedimentitalea psychrophila</name>
    <dbReference type="NCBI Taxonomy" id="2997337"/>
    <lineage>
        <taxon>Bacteria</taxon>
        <taxon>Pseudomonadati</taxon>
        <taxon>Pseudomonadota</taxon>
        <taxon>Alphaproteobacteria</taxon>
        <taxon>Rhodobacterales</taxon>
        <taxon>Paracoccaceae</taxon>
        <taxon>Parasedimentitalea</taxon>
    </lineage>
</organism>
<reference evidence="1 2" key="1">
    <citation type="submission" date="2023-06" db="EMBL/GenBank/DDBJ databases">
        <title>Parasedimentitalea psychrophila sp. nov., a psychrophilic bacterium isolated from deep-sea sediment.</title>
        <authorList>
            <person name="Li A."/>
        </authorList>
    </citation>
    <scope>NUCLEOTIDE SEQUENCE [LARGE SCALE GENOMIC DNA]</scope>
    <source>
        <strain evidence="1 2">QS115</strain>
    </source>
</reference>
<proteinExistence type="predicted"/>
<name>A0A9Y2KWX8_9RHOB</name>
<evidence type="ECO:0000313" key="1">
    <source>
        <dbReference type="EMBL" id="WIY23526.1"/>
    </source>
</evidence>
<protein>
    <submittedName>
        <fullName evidence="1">Uncharacterized protein</fullName>
    </submittedName>
</protein>
<evidence type="ECO:0000313" key="2">
    <source>
        <dbReference type="Proteomes" id="UP001238334"/>
    </source>
</evidence>
<accession>A0A9Y2KWX8</accession>
<dbReference type="AlphaFoldDB" id="A0A9Y2KWX8"/>
<dbReference type="RefSeq" id="WP_270917870.1">
    <property type="nucleotide sequence ID" value="NZ_CP127247.1"/>
</dbReference>
<gene>
    <name evidence="1" type="ORF">QPJ95_12745</name>
</gene>
<keyword evidence="2" id="KW-1185">Reference proteome</keyword>
<dbReference type="EMBL" id="CP127247">
    <property type="protein sequence ID" value="WIY23526.1"/>
    <property type="molecule type" value="Genomic_DNA"/>
</dbReference>